<evidence type="ECO:0000313" key="3">
    <source>
        <dbReference type="Proteomes" id="UP001160148"/>
    </source>
</evidence>
<feature type="chain" id="PRO_5043639791" evidence="1">
    <location>
        <begin position="27"/>
        <end position="130"/>
    </location>
</feature>
<protein>
    <submittedName>
        <fullName evidence="2">Uncharacterized protein</fullName>
    </submittedName>
</protein>
<gene>
    <name evidence="2" type="ORF">MEUPH1_LOCUS9967</name>
</gene>
<comment type="caution">
    <text evidence="2">The sequence shown here is derived from an EMBL/GenBank/DDBJ whole genome shotgun (WGS) entry which is preliminary data.</text>
</comment>
<dbReference type="Proteomes" id="UP001160148">
    <property type="component" value="Unassembled WGS sequence"/>
</dbReference>
<feature type="signal peptide" evidence="1">
    <location>
        <begin position="1"/>
        <end position="26"/>
    </location>
</feature>
<accession>A0AAV0WDQ1</accession>
<keyword evidence="3" id="KW-1185">Reference proteome</keyword>
<evidence type="ECO:0000256" key="1">
    <source>
        <dbReference type="SAM" id="SignalP"/>
    </source>
</evidence>
<name>A0AAV0WDQ1_9HEMI</name>
<dbReference type="AlphaFoldDB" id="A0AAV0WDQ1"/>
<organism evidence="2 3">
    <name type="scientific">Macrosiphum euphorbiae</name>
    <name type="common">potato aphid</name>
    <dbReference type="NCBI Taxonomy" id="13131"/>
    <lineage>
        <taxon>Eukaryota</taxon>
        <taxon>Metazoa</taxon>
        <taxon>Ecdysozoa</taxon>
        <taxon>Arthropoda</taxon>
        <taxon>Hexapoda</taxon>
        <taxon>Insecta</taxon>
        <taxon>Pterygota</taxon>
        <taxon>Neoptera</taxon>
        <taxon>Paraneoptera</taxon>
        <taxon>Hemiptera</taxon>
        <taxon>Sternorrhyncha</taxon>
        <taxon>Aphidomorpha</taxon>
        <taxon>Aphidoidea</taxon>
        <taxon>Aphididae</taxon>
        <taxon>Macrosiphini</taxon>
        <taxon>Macrosiphum</taxon>
    </lineage>
</organism>
<reference evidence="2 3" key="1">
    <citation type="submission" date="2023-01" db="EMBL/GenBank/DDBJ databases">
        <authorList>
            <person name="Whitehead M."/>
        </authorList>
    </citation>
    <scope>NUCLEOTIDE SEQUENCE [LARGE SCALE GENOMIC DNA]</scope>
</reference>
<evidence type="ECO:0000313" key="2">
    <source>
        <dbReference type="EMBL" id="CAI6353904.1"/>
    </source>
</evidence>
<sequence>MNTVRLCFTATVTCLAVAISWSATDARVCCDVYNTFKYNECFDLTSHLATPRSTTKDIPFVEFLQRALLLFPPTKSTSFKYTKLETIGNEKCVTNKKHKYQMTRAWPVPLCLNSVFWANNTIHLVELIEV</sequence>
<keyword evidence="1" id="KW-0732">Signal</keyword>
<proteinExistence type="predicted"/>
<dbReference type="EMBL" id="CARXXK010000002">
    <property type="protein sequence ID" value="CAI6353904.1"/>
    <property type="molecule type" value="Genomic_DNA"/>
</dbReference>